<comment type="caution">
    <text evidence="1">The sequence shown here is derived from an EMBL/GenBank/DDBJ whole genome shotgun (WGS) entry which is preliminary data.</text>
</comment>
<evidence type="ECO:0000313" key="1">
    <source>
        <dbReference type="EMBL" id="KAJ1677768.1"/>
    </source>
</evidence>
<protein>
    <submittedName>
        <fullName evidence="1">Uncharacterized protein</fullName>
    </submittedName>
</protein>
<proteinExistence type="predicted"/>
<evidence type="ECO:0000313" key="2">
    <source>
        <dbReference type="Proteomes" id="UP001145114"/>
    </source>
</evidence>
<accession>A0ACC1HRM4</accession>
<feature type="non-terminal residue" evidence="1">
    <location>
        <position position="104"/>
    </location>
</feature>
<dbReference type="Proteomes" id="UP001145114">
    <property type="component" value="Unassembled WGS sequence"/>
</dbReference>
<reference evidence="1" key="1">
    <citation type="submission" date="2022-06" db="EMBL/GenBank/DDBJ databases">
        <title>Phylogenomic reconstructions and comparative analyses of Kickxellomycotina fungi.</title>
        <authorList>
            <person name="Reynolds N.K."/>
            <person name="Stajich J.E."/>
            <person name="Barry K."/>
            <person name="Grigoriev I.V."/>
            <person name="Crous P."/>
            <person name="Smith M.E."/>
        </authorList>
    </citation>
    <scope>NUCLEOTIDE SEQUENCE</scope>
    <source>
        <strain evidence="1">RSA 2271</strain>
    </source>
</reference>
<dbReference type="EMBL" id="JAMZIH010001966">
    <property type="protein sequence ID" value="KAJ1677768.1"/>
    <property type="molecule type" value="Genomic_DNA"/>
</dbReference>
<keyword evidence="2" id="KW-1185">Reference proteome</keyword>
<sequence>MYYATITGKTNFGSLVTTAWSVSGDNCLNKTARRWLRSGRLGLDTQRGQVPSRRLADGGNLGSALPPPPLRPERAQSRVHARGAKEHQPLGAIASAGPQELVKL</sequence>
<gene>
    <name evidence="1" type="ORF">EV182_005479</name>
</gene>
<organism evidence="1 2">
    <name type="scientific">Spiromyces aspiralis</name>
    <dbReference type="NCBI Taxonomy" id="68401"/>
    <lineage>
        <taxon>Eukaryota</taxon>
        <taxon>Fungi</taxon>
        <taxon>Fungi incertae sedis</taxon>
        <taxon>Zoopagomycota</taxon>
        <taxon>Kickxellomycotina</taxon>
        <taxon>Kickxellomycetes</taxon>
        <taxon>Kickxellales</taxon>
        <taxon>Kickxellaceae</taxon>
        <taxon>Spiromyces</taxon>
    </lineage>
</organism>
<name>A0ACC1HRM4_9FUNG</name>